<dbReference type="GO" id="GO:0005524">
    <property type="term" value="F:ATP binding"/>
    <property type="evidence" value="ECO:0007669"/>
    <property type="project" value="UniProtKB-KW"/>
</dbReference>
<dbReference type="CDD" id="cd16936">
    <property type="entry name" value="HATPase_RsbW-like"/>
    <property type="match status" value="1"/>
</dbReference>
<keyword evidence="1" id="KW-0418">Kinase</keyword>
<dbReference type="Pfam" id="PF13581">
    <property type="entry name" value="HATPase_c_2"/>
    <property type="match status" value="1"/>
</dbReference>
<dbReference type="Gene3D" id="3.30.565.10">
    <property type="entry name" value="Histidine kinase-like ATPase, C-terminal domain"/>
    <property type="match status" value="1"/>
</dbReference>
<dbReference type="InterPro" id="IPR036890">
    <property type="entry name" value="HATPase_C_sf"/>
</dbReference>
<evidence type="ECO:0000313" key="6">
    <source>
        <dbReference type="Proteomes" id="UP000031980"/>
    </source>
</evidence>
<evidence type="ECO:0000256" key="1">
    <source>
        <dbReference type="ARBA" id="ARBA00022527"/>
    </source>
</evidence>
<gene>
    <name evidence="3" type="ORF">BA92_09970</name>
    <name evidence="4" type="ORF">IE90_07355</name>
</gene>
<keyword evidence="3" id="KW-0067">ATP-binding</keyword>
<keyword evidence="6" id="KW-1185">Reference proteome</keyword>
<dbReference type="InterPro" id="IPR050267">
    <property type="entry name" value="Anti-sigma-factor_SerPK"/>
</dbReference>
<dbReference type="RefSeq" id="WP_041503192.1">
    <property type="nucleotide sequence ID" value="NZ_JPIT01000018.1"/>
</dbReference>
<keyword evidence="1" id="KW-0808">Transferase</keyword>
<organism evidence="3 6">
    <name type="scientific">Sanguibacteroides justesenii</name>
    <dbReference type="NCBI Taxonomy" id="1547597"/>
    <lineage>
        <taxon>Bacteria</taxon>
        <taxon>Pseudomonadati</taxon>
        <taxon>Bacteroidota</taxon>
        <taxon>Bacteroidia</taxon>
        <taxon>Bacteroidales</taxon>
        <taxon>Porphyromonadaceae</taxon>
        <taxon>Sanguibacteroides</taxon>
    </lineage>
</organism>
<dbReference type="SUPFAM" id="SSF55874">
    <property type="entry name" value="ATPase domain of HSP90 chaperone/DNA topoisomerase II/histidine kinase"/>
    <property type="match status" value="1"/>
</dbReference>
<dbReference type="PANTHER" id="PTHR35526">
    <property type="entry name" value="ANTI-SIGMA-F FACTOR RSBW-RELATED"/>
    <property type="match status" value="1"/>
</dbReference>
<dbReference type="Proteomes" id="UP000031980">
    <property type="component" value="Unassembled WGS sequence"/>
</dbReference>
<proteinExistence type="predicted"/>
<dbReference type="GO" id="GO:0004674">
    <property type="term" value="F:protein serine/threonine kinase activity"/>
    <property type="evidence" value="ECO:0007669"/>
    <property type="project" value="UniProtKB-KW"/>
</dbReference>
<dbReference type="OrthoDB" id="1467655at2"/>
<evidence type="ECO:0000313" key="4">
    <source>
        <dbReference type="EMBL" id="KIO45233.1"/>
    </source>
</evidence>
<keyword evidence="3" id="KW-0547">Nucleotide-binding</keyword>
<protein>
    <submittedName>
        <fullName evidence="3">ATP-binding protein</fullName>
    </submittedName>
</protein>
<sequence length="132" mass="14975">MDKLEFSITSEIGNIVKVENFIDYFVDVYHVEPEVFGKISLCVIEAVNNAILYGNKLDPSKYVKFFVREDDGKLCVTVKDEGDGFDYNYIPDPTLPDNIEKDAGRGLYLMKTLSDDLIFEDNGSKVTLVFNL</sequence>
<comment type="caution">
    <text evidence="3">The sequence shown here is derived from an EMBL/GenBank/DDBJ whole genome shotgun (WGS) entry which is preliminary data.</text>
</comment>
<evidence type="ECO:0000259" key="2">
    <source>
        <dbReference type="Pfam" id="PF13581"/>
    </source>
</evidence>
<name>A0A0C3R4T1_9PORP</name>
<dbReference type="EMBL" id="JPIU01000039">
    <property type="protein sequence ID" value="KIO44510.1"/>
    <property type="molecule type" value="Genomic_DNA"/>
</dbReference>
<evidence type="ECO:0000313" key="5">
    <source>
        <dbReference type="Proteomes" id="UP000031937"/>
    </source>
</evidence>
<evidence type="ECO:0000313" key="3">
    <source>
        <dbReference type="EMBL" id="KIO44510.1"/>
    </source>
</evidence>
<dbReference type="AlphaFoldDB" id="A0A0C3R4T1"/>
<reference evidence="3 6" key="1">
    <citation type="submission" date="2014-07" db="EMBL/GenBank/DDBJ databases">
        <title>Porphyromonadaceae bacterium OUH 308042 = ATCC BAA-2681 = DSM 28342 draft genome.</title>
        <authorList>
            <person name="Sydenham T.V."/>
            <person name="Hasman H."/>
            <person name="Justensen U.S."/>
        </authorList>
    </citation>
    <scope>NUCLEOTIDE SEQUENCE [LARGE SCALE GENOMIC DNA]</scope>
    <source>
        <strain evidence="3 6">OUH 308042</strain>
    </source>
</reference>
<reference evidence="4 5" key="2">
    <citation type="submission" date="2014-07" db="EMBL/GenBank/DDBJ databases">
        <title>Porphyromonadaceae bacterium OUH 334697 = ATCC BAA-2682 = DSM 28341 draft genome.</title>
        <authorList>
            <person name="Sydenham T.V."/>
            <person name="Hasman H."/>
            <person name="Justesen U.S."/>
        </authorList>
    </citation>
    <scope>NUCLEOTIDE SEQUENCE [LARGE SCALE GENOMIC DNA]</scope>
    <source>
        <strain evidence="4 5">OUH 334697</strain>
    </source>
</reference>
<keyword evidence="1" id="KW-0723">Serine/threonine-protein kinase</keyword>
<dbReference type="PANTHER" id="PTHR35526:SF3">
    <property type="entry name" value="ANTI-SIGMA-F FACTOR RSBW"/>
    <property type="match status" value="1"/>
</dbReference>
<dbReference type="Proteomes" id="UP000031937">
    <property type="component" value="Unassembled WGS sequence"/>
</dbReference>
<dbReference type="EMBL" id="JPIT01000018">
    <property type="protein sequence ID" value="KIO45233.1"/>
    <property type="molecule type" value="Genomic_DNA"/>
</dbReference>
<dbReference type="InterPro" id="IPR003594">
    <property type="entry name" value="HATPase_dom"/>
</dbReference>
<accession>A0A0C3R4T1</accession>
<feature type="domain" description="Histidine kinase/HSP90-like ATPase" evidence="2">
    <location>
        <begin position="16"/>
        <end position="129"/>
    </location>
</feature>